<feature type="chain" id="PRO_5014924479" description="RxLR effector protein" evidence="2">
    <location>
        <begin position="27"/>
        <end position="175"/>
    </location>
</feature>
<dbReference type="Proteomes" id="UP000235392">
    <property type="component" value="Unassembled WGS sequence"/>
</dbReference>
<feature type="region of interest" description="Disordered" evidence="1">
    <location>
        <begin position="78"/>
        <end position="101"/>
    </location>
</feature>
<feature type="compositionally biased region" description="Polar residues" evidence="1">
    <location>
        <begin position="31"/>
        <end position="56"/>
    </location>
</feature>
<organism evidence="3 4">
    <name type="scientific">Puccinia coronata f. sp. avenae</name>
    <dbReference type="NCBI Taxonomy" id="200324"/>
    <lineage>
        <taxon>Eukaryota</taxon>
        <taxon>Fungi</taxon>
        <taxon>Dikarya</taxon>
        <taxon>Basidiomycota</taxon>
        <taxon>Pucciniomycotina</taxon>
        <taxon>Pucciniomycetes</taxon>
        <taxon>Pucciniales</taxon>
        <taxon>Pucciniaceae</taxon>
        <taxon>Puccinia</taxon>
    </lineage>
</organism>
<gene>
    <name evidence="3" type="ORF">PCASD_16366</name>
</gene>
<feature type="signal peptide" evidence="2">
    <location>
        <begin position="1"/>
        <end position="26"/>
    </location>
</feature>
<feature type="compositionally biased region" description="Basic residues" evidence="1">
    <location>
        <begin position="78"/>
        <end position="87"/>
    </location>
</feature>
<keyword evidence="2" id="KW-0732">Signal</keyword>
<dbReference type="AlphaFoldDB" id="A0A2N5SW28"/>
<comment type="caution">
    <text evidence="3">The sequence shown here is derived from an EMBL/GenBank/DDBJ whole genome shotgun (WGS) entry which is preliminary data.</text>
</comment>
<evidence type="ECO:0000313" key="4">
    <source>
        <dbReference type="Proteomes" id="UP000235392"/>
    </source>
</evidence>
<protein>
    <recommendedName>
        <fullName evidence="5">RxLR effector protein</fullName>
    </recommendedName>
</protein>
<feature type="region of interest" description="Disordered" evidence="1">
    <location>
        <begin position="29"/>
        <end position="60"/>
    </location>
</feature>
<sequence>MIKRLSFFTCVIFSAFLLAVSSLGNAAPIVNSDSRGPRSMTSTGTESDNKETTMFSGNRIVPGSYKEKNILQVKNPAARKKLSKTRQQRNESSLPDVIPKDPNGFFHPASLNRFKSSVASFKHWQHLNVLPDATTLARTKAEDVASELDYFIDKIATPHHPHTWQGGADLPHLQY</sequence>
<evidence type="ECO:0000256" key="1">
    <source>
        <dbReference type="SAM" id="MobiDB-lite"/>
    </source>
</evidence>
<name>A0A2N5SW28_9BASI</name>
<proteinExistence type="predicted"/>
<evidence type="ECO:0000256" key="2">
    <source>
        <dbReference type="SAM" id="SignalP"/>
    </source>
</evidence>
<dbReference type="EMBL" id="PGCI01000751">
    <property type="protein sequence ID" value="PLW17442.1"/>
    <property type="molecule type" value="Genomic_DNA"/>
</dbReference>
<evidence type="ECO:0008006" key="5">
    <source>
        <dbReference type="Google" id="ProtNLM"/>
    </source>
</evidence>
<reference evidence="3 4" key="1">
    <citation type="submission" date="2017-11" db="EMBL/GenBank/DDBJ databases">
        <title>De novo assembly and phasing of dikaryotic genomes from two isolates of Puccinia coronata f. sp. avenae, the causal agent of oat crown rust.</title>
        <authorList>
            <person name="Miller M.E."/>
            <person name="Zhang Y."/>
            <person name="Omidvar V."/>
            <person name="Sperschneider J."/>
            <person name="Schwessinger B."/>
            <person name="Raley C."/>
            <person name="Palmer J.M."/>
            <person name="Garnica D."/>
            <person name="Upadhyaya N."/>
            <person name="Rathjen J."/>
            <person name="Taylor J.M."/>
            <person name="Park R.F."/>
            <person name="Dodds P.N."/>
            <person name="Hirsch C.D."/>
            <person name="Kianian S.F."/>
            <person name="Figueroa M."/>
        </authorList>
    </citation>
    <scope>NUCLEOTIDE SEQUENCE [LARGE SCALE GENOMIC DNA]</scope>
    <source>
        <strain evidence="3">12SD80</strain>
    </source>
</reference>
<evidence type="ECO:0000313" key="3">
    <source>
        <dbReference type="EMBL" id="PLW17442.1"/>
    </source>
</evidence>
<accession>A0A2N5SW28</accession>